<dbReference type="EMBL" id="DVNC01000021">
    <property type="protein sequence ID" value="HIU53026.1"/>
    <property type="molecule type" value="Genomic_DNA"/>
</dbReference>
<keyword evidence="6" id="KW-0175">Coiled coil</keyword>
<dbReference type="InterPro" id="IPR007221">
    <property type="entry name" value="MreC"/>
</dbReference>
<comment type="function">
    <text evidence="5">Involved in formation and maintenance of cell shape.</text>
</comment>
<dbReference type="PANTHER" id="PTHR34138:SF1">
    <property type="entry name" value="CELL SHAPE-DETERMINING PROTEIN MREC"/>
    <property type="match status" value="1"/>
</dbReference>
<sequence>MHLSNIRLLVKKFAIVLLFLSAFVMMLVNKTDTVIIEKTSSVATDVVSPLIDVLVIPARALAGVYDYFRELKQIHEDNNRLREENRQLVMMSNHARALEIENKLLSNLLNYTPPPEATYVTARVIAEEGNAFSHSLIAYTGGSKNVKKGQVVLSDNGVIGRIEQVGKMYSKIILITDINSKIPVIVERTRVRGILSGDNTSIPKLVFIPLDAELSIGDRVVTSGVAGVFPPGLPIGKVSSVEKNNIKIKTFGNLDRLEYVKIVDYGLADMLQQEEIIQPEQTGE</sequence>
<feature type="domain" description="Rod shape-determining protein MreC beta-barrel core" evidence="7">
    <location>
        <begin position="124"/>
        <end position="263"/>
    </location>
</feature>
<dbReference type="AlphaFoldDB" id="A0A9D1M3J3"/>
<comment type="caution">
    <text evidence="8">The sequence shown here is derived from an EMBL/GenBank/DDBJ whole genome shotgun (WGS) entry which is preliminary data.</text>
</comment>
<dbReference type="GO" id="GO:0008360">
    <property type="term" value="P:regulation of cell shape"/>
    <property type="evidence" value="ECO:0007669"/>
    <property type="project" value="UniProtKB-KW"/>
</dbReference>
<dbReference type="Proteomes" id="UP000824107">
    <property type="component" value="Unassembled WGS sequence"/>
</dbReference>
<name>A0A9D1M3J3_9PROT</name>
<evidence type="ECO:0000256" key="4">
    <source>
        <dbReference type="ARBA" id="ARBA00032089"/>
    </source>
</evidence>
<protein>
    <recommendedName>
        <fullName evidence="2 5">Cell shape-determining protein MreC</fullName>
    </recommendedName>
    <alternativeName>
        <fullName evidence="4 5">Cell shape protein MreC</fullName>
    </alternativeName>
</protein>
<evidence type="ECO:0000313" key="9">
    <source>
        <dbReference type="Proteomes" id="UP000824107"/>
    </source>
</evidence>
<reference evidence="8" key="2">
    <citation type="journal article" date="2021" name="PeerJ">
        <title>Extensive microbial diversity within the chicken gut microbiome revealed by metagenomics and culture.</title>
        <authorList>
            <person name="Gilroy R."/>
            <person name="Ravi A."/>
            <person name="Getino M."/>
            <person name="Pursley I."/>
            <person name="Horton D.L."/>
            <person name="Alikhan N.F."/>
            <person name="Baker D."/>
            <person name="Gharbi K."/>
            <person name="Hall N."/>
            <person name="Watson M."/>
            <person name="Adriaenssens E.M."/>
            <person name="Foster-Nyarko E."/>
            <person name="Jarju S."/>
            <person name="Secka A."/>
            <person name="Antonio M."/>
            <person name="Oren A."/>
            <person name="Chaudhuri R.R."/>
            <person name="La Ragione R."/>
            <person name="Hildebrand F."/>
            <person name="Pallen M.J."/>
        </authorList>
    </citation>
    <scope>NUCLEOTIDE SEQUENCE</scope>
    <source>
        <strain evidence="8">ChiW3-316</strain>
    </source>
</reference>
<evidence type="ECO:0000256" key="2">
    <source>
        <dbReference type="ARBA" id="ARBA00013855"/>
    </source>
</evidence>
<comment type="similarity">
    <text evidence="1 5">Belongs to the MreC family.</text>
</comment>
<keyword evidence="3 5" id="KW-0133">Cell shape</keyword>
<evidence type="ECO:0000313" key="8">
    <source>
        <dbReference type="EMBL" id="HIU53026.1"/>
    </source>
</evidence>
<dbReference type="InterPro" id="IPR042177">
    <property type="entry name" value="Cell/Rod_1"/>
</dbReference>
<dbReference type="InterPro" id="IPR042175">
    <property type="entry name" value="Cell/Rod_MreC_2"/>
</dbReference>
<organism evidence="8 9">
    <name type="scientific">Candidatus Scatocola faecipullorum</name>
    <dbReference type="NCBI Taxonomy" id="2840917"/>
    <lineage>
        <taxon>Bacteria</taxon>
        <taxon>Pseudomonadati</taxon>
        <taxon>Pseudomonadota</taxon>
        <taxon>Alphaproteobacteria</taxon>
        <taxon>Rhodospirillales</taxon>
        <taxon>Rhodospirillaceae</taxon>
        <taxon>Rhodospirillaceae incertae sedis</taxon>
        <taxon>Candidatus Scatocola</taxon>
    </lineage>
</organism>
<evidence type="ECO:0000259" key="7">
    <source>
        <dbReference type="Pfam" id="PF04085"/>
    </source>
</evidence>
<proteinExistence type="inferred from homology"/>
<dbReference type="Gene3D" id="2.40.10.350">
    <property type="entry name" value="Rod shape-determining protein MreC, domain 2"/>
    <property type="match status" value="1"/>
</dbReference>
<dbReference type="PIRSF" id="PIRSF038471">
    <property type="entry name" value="MreC"/>
    <property type="match status" value="1"/>
</dbReference>
<dbReference type="PANTHER" id="PTHR34138">
    <property type="entry name" value="CELL SHAPE-DETERMINING PROTEIN MREC"/>
    <property type="match status" value="1"/>
</dbReference>
<dbReference type="NCBIfam" id="TIGR00219">
    <property type="entry name" value="mreC"/>
    <property type="match status" value="1"/>
</dbReference>
<dbReference type="InterPro" id="IPR055342">
    <property type="entry name" value="MreC_beta-barrel_core"/>
</dbReference>
<feature type="coiled-coil region" evidence="6">
    <location>
        <begin position="71"/>
        <end position="101"/>
    </location>
</feature>
<dbReference type="Pfam" id="PF04085">
    <property type="entry name" value="MreC"/>
    <property type="match status" value="1"/>
</dbReference>
<evidence type="ECO:0000256" key="5">
    <source>
        <dbReference type="PIRNR" id="PIRNR038471"/>
    </source>
</evidence>
<gene>
    <name evidence="8" type="primary">mreC</name>
    <name evidence="8" type="ORF">IAD20_02980</name>
</gene>
<reference evidence="8" key="1">
    <citation type="submission" date="2020-10" db="EMBL/GenBank/DDBJ databases">
        <authorList>
            <person name="Gilroy R."/>
        </authorList>
    </citation>
    <scope>NUCLEOTIDE SEQUENCE</scope>
    <source>
        <strain evidence="8">ChiW3-316</strain>
    </source>
</reference>
<evidence type="ECO:0000256" key="6">
    <source>
        <dbReference type="SAM" id="Coils"/>
    </source>
</evidence>
<evidence type="ECO:0000256" key="3">
    <source>
        <dbReference type="ARBA" id="ARBA00022960"/>
    </source>
</evidence>
<dbReference type="GO" id="GO:0005886">
    <property type="term" value="C:plasma membrane"/>
    <property type="evidence" value="ECO:0007669"/>
    <property type="project" value="TreeGrafter"/>
</dbReference>
<dbReference type="Gene3D" id="2.40.10.340">
    <property type="entry name" value="Rod shape-determining protein MreC, domain 1"/>
    <property type="match status" value="1"/>
</dbReference>
<accession>A0A9D1M3J3</accession>
<evidence type="ECO:0000256" key="1">
    <source>
        <dbReference type="ARBA" id="ARBA00009369"/>
    </source>
</evidence>